<proteinExistence type="predicted"/>
<organism evidence="1 2">
    <name type="scientific">Allokutzneria multivorans</name>
    <dbReference type="NCBI Taxonomy" id="1142134"/>
    <lineage>
        <taxon>Bacteria</taxon>
        <taxon>Bacillati</taxon>
        <taxon>Actinomycetota</taxon>
        <taxon>Actinomycetes</taxon>
        <taxon>Pseudonocardiales</taxon>
        <taxon>Pseudonocardiaceae</taxon>
        <taxon>Allokutzneria</taxon>
    </lineage>
</organism>
<gene>
    <name evidence="1" type="ORF">GCM10022247_53940</name>
</gene>
<sequence>MARFRLVDRVPGTARAAGLTFRSTAEGAGYTASIDRAGLVKRWRPRRGTATHAAPITAGRAHRLKVQAHPRVTGQRLRALWCQRFPRLGQGAEPQRRLRWLHASSTADAFHLNDRTGTAFVFEGDLPQGGSG</sequence>
<reference evidence="2" key="1">
    <citation type="journal article" date="2019" name="Int. J. Syst. Evol. Microbiol.">
        <title>The Global Catalogue of Microorganisms (GCM) 10K type strain sequencing project: providing services to taxonomists for standard genome sequencing and annotation.</title>
        <authorList>
            <consortium name="The Broad Institute Genomics Platform"/>
            <consortium name="The Broad Institute Genome Sequencing Center for Infectious Disease"/>
            <person name="Wu L."/>
            <person name="Ma J."/>
        </authorList>
    </citation>
    <scope>NUCLEOTIDE SEQUENCE [LARGE SCALE GENOMIC DNA]</scope>
    <source>
        <strain evidence="2">JCM 17342</strain>
    </source>
</reference>
<evidence type="ECO:0000313" key="2">
    <source>
        <dbReference type="Proteomes" id="UP001501747"/>
    </source>
</evidence>
<keyword evidence="2" id="KW-1185">Reference proteome</keyword>
<name>A0ABP7T9Z8_9PSEU</name>
<dbReference type="Proteomes" id="UP001501747">
    <property type="component" value="Unassembled WGS sequence"/>
</dbReference>
<accession>A0ABP7T9Z8</accession>
<protein>
    <submittedName>
        <fullName evidence="1">Uncharacterized protein</fullName>
    </submittedName>
</protein>
<dbReference type="EMBL" id="BAABAL010000018">
    <property type="protein sequence ID" value="GAA4022886.1"/>
    <property type="molecule type" value="Genomic_DNA"/>
</dbReference>
<comment type="caution">
    <text evidence="1">The sequence shown here is derived from an EMBL/GenBank/DDBJ whole genome shotgun (WGS) entry which is preliminary data.</text>
</comment>
<evidence type="ECO:0000313" key="1">
    <source>
        <dbReference type="EMBL" id="GAA4022886.1"/>
    </source>
</evidence>